<keyword evidence="4" id="KW-0677">Repeat</keyword>
<dbReference type="Proteomes" id="UP000009046">
    <property type="component" value="Unassembled WGS sequence"/>
</dbReference>
<dbReference type="Gene3D" id="1.25.10.10">
    <property type="entry name" value="Leucine-rich Repeat Variant"/>
    <property type="match status" value="2"/>
</dbReference>
<evidence type="ECO:0000313" key="11">
    <source>
        <dbReference type="Proteomes" id="UP000009046"/>
    </source>
</evidence>
<evidence type="ECO:0000256" key="6">
    <source>
        <dbReference type="ARBA" id="ARBA00045654"/>
    </source>
</evidence>
<dbReference type="CTD" id="8237293"/>
<comment type="subunit">
    <text evidence="7">Forms pentamers. Component of the PI(3,5)P2 regulatory complex/PAS complex, at least composed of PIKFYVE, FIG4 and VAC14. VAC14 nucleates the assembly of the complex and serves as a scaffold by pentamerizing into a star-shaped structure, which can bind a single copy each of PIKFYVE and FIG4 and coordinates their activities. Interacts with NOS1.</text>
</comment>
<dbReference type="KEGG" id="phu:Phum_PHUM387670"/>
<dbReference type="GeneID" id="8237293"/>
<evidence type="ECO:0000256" key="2">
    <source>
        <dbReference type="ARBA" id="ARBA00010225"/>
    </source>
</evidence>
<proteinExistence type="inferred from homology"/>
<dbReference type="InterPro" id="IPR021841">
    <property type="entry name" value="VAC14_Fig4p-bd"/>
</dbReference>
<reference evidence="9" key="1">
    <citation type="submission" date="2007-04" db="EMBL/GenBank/DDBJ databases">
        <title>Annotation of Pediculus humanus corporis strain USDA.</title>
        <authorList>
            <person name="Kirkness E."/>
            <person name="Hannick L."/>
            <person name="Hass B."/>
            <person name="Bruggner R."/>
            <person name="Lawson D."/>
            <person name="Bidwell S."/>
            <person name="Joardar V."/>
            <person name="Caler E."/>
            <person name="Walenz B."/>
            <person name="Inman J."/>
            <person name="Schobel S."/>
            <person name="Galinsky K."/>
            <person name="Amedeo P."/>
            <person name="Strausberg R."/>
        </authorList>
    </citation>
    <scope>NUCLEOTIDE SEQUENCE</scope>
    <source>
        <strain evidence="9">USDA</strain>
    </source>
</reference>
<dbReference type="AlphaFoldDB" id="E0VQV6"/>
<dbReference type="InParanoid" id="E0VQV6"/>
<gene>
    <name evidence="10" type="primary">8237293</name>
    <name evidence="9" type="ORF">Phum_PHUM387670</name>
</gene>
<reference evidence="9" key="2">
    <citation type="submission" date="2007-04" db="EMBL/GenBank/DDBJ databases">
        <title>The genome of the human body louse.</title>
        <authorList>
            <consortium name="The Human Body Louse Genome Consortium"/>
            <person name="Kirkness E."/>
            <person name="Walenz B."/>
            <person name="Hass B."/>
            <person name="Bruggner R."/>
            <person name="Strausberg R."/>
        </authorList>
    </citation>
    <scope>NUCLEOTIDE SEQUENCE</scope>
    <source>
        <strain evidence="9">USDA</strain>
    </source>
</reference>
<dbReference type="STRING" id="121224.E0VQV6"/>
<dbReference type="InterPro" id="IPR011989">
    <property type="entry name" value="ARM-like"/>
</dbReference>
<dbReference type="PANTHER" id="PTHR16023:SF0">
    <property type="entry name" value="PROTEIN VAC14 HOMOLOG"/>
    <property type="match status" value="1"/>
</dbReference>
<dbReference type="EnsemblMetazoa" id="PHUM387670-RA">
    <property type="protein sequence ID" value="PHUM387670-PA"/>
    <property type="gene ID" value="PHUM387670"/>
</dbReference>
<evidence type="ECO:0000259" key="8">
    <source>
        <dbReference type="Pfam" id="PF11916"/>
    </source>
</evidence>
<comment type="function">
    <text evidence="6">Scaffold protein component of the PI(3,5)P2 regulatory complex which regulates both the synthesis and turnover of phosphatidylinositol 3,5-bisphosphate (PtdIns(3,5)P2). Pentamerizes into a star-shaped structure and nucleates the assembly of the complex. The pentamer binds a single copy each of PIKFYVE and FIG4 and coordinates both PIKfyve kinase activity and FIG4 phosphatase activity, being required to maintain normal levels of phosphatidylinositol 3-phosphate (PtdIns(3)P) and phosphatidylinositol 5-phosphate (PtdIns(5)P). Plays a role in the biogenesis of endosome carrier vesicles (ECV) / multivesicular bodies (MVB) transport intermediates from early endosomes.</text>
</comment>
<dbReference type="RefSeq" id="XP_002428500.1">
    <property type="nucleotide sequence ID" value="XM_002428455.1"/>
</dbReference>
<sequence>MNSEKDYAPLSLACVRALNEKLYDKRKAAALEIEKMVKDFAARNDTVQIRKILKVLGDFATFSNANARKGGLIGLAAVAIALGKDTAQYISSLITPILACFSDSDVKVRYCACESLYNVVKVARGAVLDHFTEIFSGLSNLATDPDLGVKNGSETLDRLLKDIVTESTTFDLISFMPMLRERISTKNDFARQFIISWVSVLDTVPHLDMVSVLPDILDGLFKILEDPKPEIKTICSTLLLEFLRSIKEEPSRVDFQGMINILVQHAQSQDDLLQFTAITWIKEFVQLSNKDMLPYTSGILIAVLPCLSYENDSKRNIKETAKIVNFSLMKLFTDENDNDALDLSSIVEVLMKFLSQTKVPTKVAVLKWIYHLHSKTPNQMFDHVEKLFLVLLKVLSDSSDEVVQQDLEVLAEIVSYQTDGKSSDQTSDLSMNRYFPEFINSLLKLFSTDRRLLEERGFFIIRQLCTLLNAEVIYKAFSEALVKETNLKFISTMIDYLNTILLTSSELFELRNKLKDLETEDSRALFESLYYCWCHNPVATVALCLLSQNYAHACELIRKFGNLEVTIEFLKEIDKLVQLIESPIFSYLRLELLEVPHNQHLVQALYGLLMLLPQTEAFHTLRQRLDCIPSLHLNDFSHQTERKNNKNNDRFNYSVLLEHFLSIQGQHSRDKITSRASGLLERGVKQHNLDTNN</sequence>
<dbReference type="HOGENOM" id="CLU_007740_1_0_1"/>
<evidence type="ECO:0000256" key="1">
    <source>
        <dbReference type="ARBA" id="ARBA00004308"/>
    </source>
</evidence>
<dbReference type="SUPFAM" id="SSF48371">
    <property type="entry name" value="ARM repeat"/>
    <property type="match status" value="1"/>
</dbReference>
<dbReference type="eggNOG" id="KOG0212">
    <property type="taxonomic scope" value="Eukaryota"/>
</dbReference>
<dbReference type="GO" id="GO:0070772">
    <property type="term" value="C:PAS complex"/>
    <property type="evidence" value="ECO:0007669"/>
    <property type="project" value="InterPro"/>
</dbReference>
<comment type="subcellular location">
    <subcellularLocation>
        <location evidence="1">Endomembrane system</location>
    </subcellularLocation>
</comment>
<name>E0VQV6_PEDHC</name>
<feature type="domain" description="Vacuolar protein 14 C-terminal Fig4-binding" evidence="8">
    <location>
        <begin position="451"/>
        <end position="628"/>
    </location>
</feature>
<dbReference type="EMBL" id="DS235442">
    <property type="protein sequence ID" value="EEB15762.1"/>
    <property type="molecule type" value="Genomic_DNA"/>
</dbReference>
<dbReference type="GO" id="GO:0006661">
    <property type="term" value="P:phosphatidylinositol biosynthetic process"/>
    <property type="evidence" value="ECO:0007669"/>
    <property type="project" value="InterPro"/>
</dbReference>
<dbReference type="OrthoDB" id="5574975at2759"/>
<dbReference type="Pfam" id="PF12755">
    <property type="entry name" value="Vac14_Fab1_bd"/>
    <property type="match status" value="1"/>
</dbReference>
<keyword evidence="11" id="KW-1185">Reference proteome</keyword>
<dbReference type="FunCoup" id="E0VQV6">
    <property type="interactions" value="1496"/>
</dbReference>
<dbReference type="VEuPathDB" id="VectorBase:PHUM387670"/>
<evidence type="ECO:0000313" key="10">
    <source>
        <dbReference type="EnsemblMetazoa" id="PHUM387670-PA"/>
    </source>
</evidence>
<evidence type="ECO:0000313" key="9">
    <source>
        <dbReference type="EMBL" id="EEB15762.1"/>
    </source>
</evidence>
<accession>E0VQV6</accession>
<dbReference type="EMBL" id="AAZO01004540">
    <property type="status" value="NOT_ANNOTATED_CDS"/>
    <property type="molecule type" value="Genomic_DNA"/>
</dbReference>
<comment type="similarity">
    <text evidence="2">Belongs to the VAC14 family.</text>
</comment>
<dbReference type="InterPro" id="IPR016024">
    <property type="entry name" value="ARM-type_fold"/>
</dbReference>
<evidence type="ECO:0000256" key="4">
    <source>
        <dbReference type="ARBA" id="ARBA00022737"/>
    </source>
</evidence>
<dbReference type="InterPro" id="IPR026825">
    <property type="entry name" value="Vac14"/>
</dbReference>
<reference evidence="10" key="3">
    <citation type="submission" date="2020-05" db="UniProtKB">
        <authorList>
            <consortium name="EnsemblMetazoa"/>
        </authorList>
    </citation>
    <scope>IDENTIFICATION</scope>
    <source>
        <strain evidence="10">USDA</strain>
    </source>
</reference>
<keyword evidence="5" id="KW-0472">Membrane</keyword>
<dbReference type="OMA" id="QCYQHVS"/>
<protein>
    <recommendedName>
        <fullName evidence="3">Protein VAC14 homolog</fullName>
    </recommendedName>
</protein>
<evidence type="ECO:0000256" key="7">
    <source>
        <dbReference type="ARBA" id="ARBA00047092"/>
    </source>
</evidence>
<organism>
    <name type="scientific">Pediculus humanus subsp. corporis</name>
    <name type="common">Body louse</name>
    <dbReference type="NCBI Taxonomy" id="121224"/>
    <lineage>
        <taxon>Eukaryota</taxon>
        <taxon>Metazoa</taxon>
        <taxon>Ecdysozoa</taxon>
        <taxon>Arthropoda</taxon>
        <taxon>Hexapoda</taxon>
        <taxon>Insecta</taxon>
        <taxon>Pterygota</taxon>
        <taxon>Neoptera</taxon>
        <taxon>Paraneoptera</taxon>
        <taxon>Psocodea</taxon>
        <taxon>Troctomorpha</taxon>
        <taxon>Phthiraptera</taxon>
        <taxon>Anoplura</taxon>
        <taxon>Pediculidae</taxon>
        <taxon>Pediculus</taxon>
    </lineage>
</organism>
<evidence type="ECO:0000256" key="5">
    <source>
        <dbReference type="ARBA" id="ARBA00023136"/>
    </source>
</evidence>
<dbReference type="Pfam" id="PF11916">
    <property type="entry name" value="Vac14_Fig4_bd"/>
    <property type="match status" value="1"/>
</dbReference>
<evidence type="ECO:0000256" key="3">
    <source>
        <dbReference type="ARBA" id="ARBA00013840"/>
    </source>
</evidence>
<dbReference type="GO" id="GO:0010008">
    <property type="term" value="C:endosome membrane"/>
    <property type="evidence" value="ECO:0007669"/>
    <property type="project" value="TreeGrafter"/>
</dbReference>
<dbReference type="PANTHER" id="PTHR16023">
    <property type="entry name" value="TAX1 BINDING PROTEIN-RELATED"/>
    <property type="match status" value="1"/>
</dbReference>